<keyword evidence="7" id="KW-1185">Reference proteome</keyword>
<dbReference type="InterPro" id="IPR025997">
    <property type="entry name" value="SBP_2_dom"/>
</dbReference>
<dbReference type="Proteomes" id="UP000199541">
    <property type="component" value="Unassembled WGS sequence"/>
</dbReference>
<comment type="subcellular location">
    <subcellularLocation>
        <location evidence="1">Cell envelope</location>
    </subcellularLocation>
</comment>
<dbReference type="PANTHER" id="PTHR46847">
    <property type="entry name" value="D-ALLOSE-BINDING PERIPLASMIC PROTEIN-RELATED"/>
    <property type="match status" value="1"/>
</dbReference>
<dbReference type="EMBL" id="FNOB01000014">
    <property type="protein sequence ID" value="SDX35891.1"/>
    <property type="molecule type" value="Genomic_DNA"/>
</dbReference>
<reference evidence="6 7" key="2">
    <citation type="submission" date="2016-10" db="EMBL/GenBank/DDBJ databases">
        <authorList>
            <person name="Varghese N."/>
            <person name="Submissions S."/>
        </authorList>
    </citation>
    <scope>NUCLEOTIDE SEQUENCE [LARGE SCALE GENOMIC DNA]</scope>
    <source>
        <strain evidence="6 7">DSM 24802</strain>
    </source>
</reference>
<accession>A0AAN4UT01</accession>
<dbReference type="GO" id="GO:0030313">
    <property type="term" value="C:cell envelope"/>
    <property type="evidence" value="ECO:0007669"/>
    <property type="project" value="UniProtKB-SubCell"/>
</dbReference>
<sequence length="368" mass="39501">MGEENMQRRDFLRTTLAGAAAIALNDTLPGMAIAGARECFSPWDSGTQTFAWKKKQGPYKIALSNSYIGNMWRTEMIQIAKAYTEEPAVKRDIKEFMVSSAGNDVSAQIAQMNQMILAGVDAIVLDAASPTGLNSVIDQAVAAGILVVSFDNVVTTKKAVWVNQNQFEMGQKWANWLVQRTGDKGNILVVRGVAGTFVDQERMKGGEAVFKKYPGIKITEVYGKWDDGTAQKVVANALASGTKFDAVWSEGGDTGVVRAFQQAGLKMPPIAGEAENGFRTLAAKDKFPMLSIGQSPALGALGIKVAVAILKGEKLPQSIATPQPTATNATLKPGVNYFPNLPDSFFTPISISDCGLNFTAEKILKIKV</sequence>
<dbReference type="AlphaFoldDB" id="A0AAN4UT01"/>
<dbReference type="GO" id="GO:0030246">
    <property type="term" value="F:carbohydrate binding"/>
    <property type="evidence" value="ECO:0007669"/>
    <property type="project" value="UniProtKB-ARBA"/>
</dbReference>
<organism evidence="5 8">
    <name type="scientific">Allgaiera indica</name>
    <dbReference type="NCBI Taxonomy" id="765699"/>
    <lineage>
        <taxon>Bacteria</taxon>
        <taxon>Pseudomonadati</taxon>
        <taxon>Pseudomonadota</taxon>
        <taxon>Alphaproteobacteria</taxon>
        <taxon>Rhodobacterales</taxon>
        <taxon>Paracoccaceae</taxon>
        <taxon>Allgaiera</taxon>
    </lineage>
</organism>
<proteinExistence type="inferred from homology"/>
<evidence type="ECO:0000256" key="2">
    <source>
        <dbReference type="ARBA" id="ARBA00007639"/>
    </source>
</evidence>
<feature type="domain" description="Periplasmic binding protein" evidence="4">
    <location>
        <begin position="61"/>
        <end position="314"/>
    </location>
</feature>
<dbReference type="InterPro" id="IPR006311">
    <property type="entry name" value="TAT_signal"/>
</dbReference>
<dbReference type="InterPro" id="IPR028082">
    <property type="entry name" value="Peripla_BP_I"/>
</dbReference>
<dbReference type="PANTHER" id="PTHR46847:SF1">
    <property type="entry name" value="D-ALLOSE-BINDING PERIPLASMIC PROTEIN-RELATED"/>
    <property type="match status" value="1"/>
</dbReference>
<protein>
    <submittedName>
        <fullName evidence="6">Monosaccharide ABC transporter substrate-binding protein, CUT2 family</fullName>
    </submittedName>
    <submittedName>
        <fullName evidence="5">Ribose ABC transporter substrate-binding protein</fullName>
    </submittedName>
</protein>
<dbReference type="CDD" id="cd19998">
    <property type="entry name" value="PBP1_ABC_sugar_binding-like"/>
    <property type="match status" value="1"/>
</dbReference>
<dbReference type="Pfam" id="PF13407">
    <property type="entry name" value="Peripla_BP_4"/>
    <property type="match status" value="1"/>
</dbReference>
<dbReference type="Proteomes" id="UP000634647">
    <property type="component" value="Unassembled WGS sequence"/>
</dbReference>
<dbReference type="EMBL" id="BNAB01000014">
    <property type="protein sequence ID" value="GHE03904.1"/>
    <property type="molecule type" value="Genomic_DNA"/>
</dbReference>
<evidence type="ECO:0000259" key="4">
    <source>
        <dbReference type="Pfam" id="PF13407"/>
    </source>
</evidence>
<dbReference type="Gene3D" id="3.40.50.2300">
    <property type="match status" value="2"/>
</dbReference>
<evidence type="ECO:0000313" key="6">
    <source>
        <dbReference type="EMBL" id="SDX35891.1"/>
    </source>
</evidence>
<evidence type="ECO:0000313" key="8">
    <source>
        <dbReference type="Proteomes" id="UP000634647"/>
    </source>
</evidence>
<keyword evidence="3" id="KW-0732">Signal</keyword>
<reference evidence="5" key="1">
    <citation type="journal article" date="2014" name="Int. J. Syst. Evol. Microbiol.">
        <title>Complete genome sequence of Corynebacterium casei LMG S-19264T (=DSM 44701T), isolated from a smear-ripened cheese.</title>
        <authorList>
            <consortium name="US DOE Joint Genome Institute (JGI-PGF)"/>
            <person name="Walter F."/>
            <person name="Albersmeier A."/>
            <person name="Kalinowski J."/>
            <person name="Ruckert C."/>
        </authorList>
    </citation>
    <scope>NUCLEOTIDE SEQUENCE</scope>
    <source>
        <strain evidence="5">CGMCC 1.10859</strain>
    </source>
</reference>
<evidence type="ECO:0000256" key="1">
    <source>
        <dbReference type="ARBA" id="ARBA00004196"/>
    </source>
</evidence>
<reference evidence="5" key="3">
    <citation type="submission" date="2023-06" db="EMBL/GenBank/DDBJ databases">
        <authorList>
            <person name="Sun Q."/>
            <person name="Zhou Y."/>
        </authorList>
    </citation>
    <scope>NUCLEOTIDE SEQUENCE</scope>
    <source>
        <strain evidence="5">CGMCC 1.10859</strain>
    </source>
</reference>
<evidence type="ECO:0000313" key="5">
    <source>
        <dbReference type="EMBL" id="GHE03904.1"/>
    </source>
</evidence>
<comment type="similarity">
    <text evidence="2">Belongs to the bacterial solute-binding protein 2 family.</text>
</comment>
<evidence type="ECO:0000313" key="7">
    <source>
        <dbReference type="Proteomes" id="UP000199541"/>
    </source>
</evidence>
<name>A0AAN4UT01_9RHOB</name>
<evidence type="ECO:0000256" key="3">
    <source>
        <dbReference type="ARBA" id="ARBA00022729"/>
    </source>
</evidence>
<dbReference type="PROSITE" id="PS51318">
    <property type="entry name" value="TAT"/>
    <property type="match status" value="1"/>
</dbReference>
<dbReference type="SUPFAM" id="SSF53822">
    <property type="entry name" value="Periplasmic binding protein-like I"/>
    <property type="match status" value="1"/>
</dbReference>
<comment type="caution">
    <text evidence="5">The sequence shown here is derived from an EMBL/GenBank/DDBJ whole genome shotgun (WGS) entry which is preliminary data.</text>
</comment>
<gene>
    <name evidence="5" type="ORF">GCM10008024_28960</name>
    <name evidence="6" type="ORF">SAMN05444006_11485</name>
</gene>